<dbReference type="OrthoDB" id="10392378at2759"/>
<accession>A0A8X6GYJ5</accession>
<dbReference type="AlphaFoldDB" id="A0A8X6GYJ5"/>
<evidence type="ECO:0000313" key="1">
    <source>
        <dbReference type="EMBL" id="GFQ92518.1"/>
    </source>
</evidence>
<comment type="caution">
    <text evidence="1">The sequence shown here is derived from an EMBL/GenBank/DDBJ whole genome shotgun (WGS) entry which is preliminary data.</text>
</comment>
<proteinExistence type="predicted"/>
<dbReference type="Proteomes" id="UP000887116">
    <property type="component" value="Unassembled WGS sequence"/>
</dbReference>
<dbReference type="EMBL" id="BMAO01033883">
    <property type="protein sequence ID" value="GFQ92518.1"/>
    <property type="molecule type" value="Genomic_DNA"/>
</dbReference>
<reference evidence="1" key="1">
    <citation type="submission" date="2020-07" db="EMBL/GenBank/DDBJ databases">
        <title>Multicomponent nature underlies the extraordinary mechanical properties of spider dragline silk.</title>
        <authorList>
            <person name="Kono N."/>
            <person name="Nakamura H."/>
            <person name="Mori M."/>
            <person name="Yoshida Y."/>
            <person name="Ohtoshi R."/>
            <person name="Malay A.D."/>
            <person name="Moran D.A.P."/>
            <person name="Tomita M."/>
            <person name="Numata K."/>
            <person name="Arakawa K."/>
        </authorList>
    </citation>
    <scope>NUCLEOTIDE SEQUENCE</scope>
</reference>
<gene>
    <name evidence="1" type="ORF">TNCT_281531</name>
</gene>
<keyword evidence="2" id="KW-1185">Reference proteome</keyword>
<protein>
    <submittedName>
        <fullName evidence="1">Uncharacterized protein</fullName>
    </submittedName>
</protein>
<sequence>MPCFSVKSRPDIACECPKPRGEIKAQRIGRARRRQRNEGPFSCYKRNTLPWPLTDEMRDGERMQICRRFSLLEYKDGLGEEGGGCWGTVLKIERNVFSARNGCISELNDFFPLTK</sequence>
<organism evidence="1 2">
    <name type="scientific">Trichonephila clavata</name>
    <name type="common">Joro spider</name>
    <name type="synonym">Nephila clavata</name>
    <dbReference type="NCBI Taxonomy" id="2740835"/>
    <lineage>
        <taxon>Eukaryota</taxon>
        <taxon>Metazoa</taxon>
        <taxon>Ecdysozoa</taxon>
        <taxon>Arthropoda</taxon>
        <taxon>Chelicerata</taxon>
        <taxon>Arachnida</taxon>
        <taxon>Araneae</taxon>
        <taxon>Araneomorphae</taxon>
        <taxon>Entelegynae</taxon>
        <taxon>Araneoidea</taxon>
        <taxon>Nephilidae</taxon>
        <taxon>Trichonephila</taxon>
    </lineage>
</organism>
<evidence type="ECO:0000313" key="2">
    <source>
        <dbReference type="Proteomes" id="UP000887116"/>
    </source>
</evidence>
<name>A0A8X6GYJ5_TRICU</name>